<dbReference type="EMBL" id="VDFO01000004">
    <property type="protein sequence ID" value="MQS96608.1"/>
    <property type="molecule type" value="Genomic_DNA"/>
</dbReference>
<organism evidence="2 5">
    <name type="scientific">Companilactobacillus halodurans</name>
    <dbReference type="NCBI Taxonomy" id="2584183"/>
    <lineage>
        <taxon>Bacteria</taxon>
        <taxon>Bacillati</taxon>
        <taxon>Bacillota</taxon>
        <taxon>Bacilli</taxon>
        <taxon>Lactobacillales</taxon>
        <taxon>Lactobacillaceae</taxon>
        <taxon>Companilactobacillus</taxon>
    </lineage>
</organism>
<dbReference type="RefSeq" id="WP_153385660.1">
    <property type="nucleotide sequence ID" value="NZ_VDFO01000004.1"/>
</dbReference>
<proteinExistence type="predicted"/>
<feature type="transmembrane region" description="Helical" evidence="1">
    <location>
        <begin position="38"/>
        <end position="57"/>
    </location>
</feature>
<evidence type="ECO:0000313" key="2">
    <source>
        <dbReference type="EMBL" id="MQS76264.1"/>
    </source>
</evidence>
<keyword evidence="1" id="KW-1133">Transmembrane helix</keyword>
<protein>
    <submittedName>
        <fullName evidence="2">Uncharacterized protein</fullName>
    </submittedName>
</protein>
<keyword evidence="1" id="KW-0472">Membrane</keyword>
<comment type="caution">
    <text evidence="2">The sequence shown here is derived from an EMBL/GenBank/DDBJ whole genome shotgun (WGS) entry which is preliminary data.</text>
</comment>
<feature type="transmembrane region" description="Helical" evidence="1">
    <location>
        <begin position="12"/>
        <end position="32"/>
    </location>
</feature>
<evidence type="ECO:0000313" key="4">
    <source>
        <dbReference type="Proteomes" id="UP000371423"/>
    </source>
</evidence>
<dbReference type="AlphaFoldDB" id="A0A5P0ZPT3"/>
<accession>A0A5P0ZPT3</accession>
<sequence>MLRALKKTTRFFVYEVIVLGVIYDAMIVFQVMTKNISGMAVLIGLLALYLIQFFYFYHQK</sequence>
<dbReference type="Proteomes" id="UP000414364">
    <property type="component" value="Unassembled WGS sequence"/>
</dbReference>
<evidence type="ECO:0000313" key="5">
    <source>
        <dbReference type="Proteomes" id="UP000414364"/>
    </source>
</evidence>
<dbReference type="EMBL" id="VDFP01000014">
    <property type="protein sequence ID" value="MQS76264.1"/>
    <property type="molecule type" value="Genomic_DNA"/>
</dbReference>
<dbReference type="Proteomes" id="UP000371423">
    <property type="component" value="Unassembled WGS sequence"/>
</dbReference>
<dbReference type="OrthoDB" id="2327224at2"/>
<reference evidence="4 5" key="1">
    <citation type="journal article" date="2019" name="Syst. Appl. Microbiol.">
        <title>Polyphasic characterization of two novel Lactobacillus spp. isolated from blown salami packages: Description of Lactobacillus halodurans sp. nov. and Lactobacillus salsicarnum sp. nov.</title>
        <authorList>
            <person name="Schuster J.A."/>
            <person name="Klingl A."/>
            <person name="Vogel R.F."/>
            <person name="Ehrmann M.A."/>
        </authorList>
    </citation>
    <scope>NUCLEOTIDE SEQUENCE [LARGE SCALE GENOMIC DNA]</scope>
    <source>
        <strain evidence="3 4">TMW 1.1920</strain>
        <strain evidence="2 5">TMW 1.2172</strain>
    </source>
</reference>
<gene>
    <name evidence="3" type="ORF">FHL05_01720</name>
    <name evidence="2" type="ORF">FHL06_07685</name>
</gene>
<evidence type="ECO:0000256" key="1">
    <source>
        <dbReference type="SAM" id="Phobius"/>
    </source>
</evidence>
<evidence type="ECO:0000313" key="3">
    <source>
        <dbReference type="EMBL" id="MQS96608.1"/>
    </source>
</evidence>
<name>A0A5P0ZPT3_9LACO</name>
<keyword evidence="1" id="KW-0812">Transmembrane</keyword>
<keyword evidence="4" id="KW-1185">Reference proteome</keyword>